<dbReference type="RefSeq" id="WP_280835764.1">
    <property type="nucleotide sequence ID" value="NZ_JARXVE010000016.1"/>
</dbReference>
<evidence type="ECO:0000313" key="1">
    <source>
        <dbReference type="EMBL" id="MDH6199214.1"/>
    </source>
</evidence>
<accession>A0ABT6L8C4</accession>
<reference evidence="1 2" key="1">
    <citation type="submission" date="2023-04" db="EMBL/GenBank/DDBJ databases">
        <title>Forest soil microbial communities from Buena Vista Peninsula, Colon Province, Panama.</title>
        <authorList>
            <person name="Bouskill N."/>
        </authorList>
    </citation>
    <scope>NUCLEOTIDE SEQUENCE [LARGE SCALE GENOMIC DNA]</scope>
    <source>
        <strain evidence="1 2">AC80</strain>
    </source>
</reference>
<name>A0ABT6L8C4_9MYCO</name>
<sequence length="103" mass="11162">MNVAQLRKAIANLPDNMPVVTDRECGIDDEPNIAIVPANRDKYGWIGEGHVNTDSPIYQGYANIRALHIGNPYGDDIEDITPEQPPSVIDAEVIQPELPGGTA</sequence>
<dbReference type="Proteomes" id="UP001160130">
    <property type="component" value="Unassembled WGS sequence"/>
</dbReference>
<keyword evidence="2" id="KW-1185">Reference proteome</keyword>
<dbReference type="EMBL" id="JARXVE010000016">
    <property type="protein sequence ID" value="MDH6199214.1"/>
    <property type="molecule type" value="Genomic_DNA"/>
</dbReference>
<evidence type="ECO:0000313" key="2">
    <source>
        <dbReference type="Proteomes" id="UP001160130"/>
    </source>
</evidence>
<protein>
    <submittedName>
        <fullName evidence="1">Uncharacterized protein</fullName>
    </submittedName>
</protein>
<organism evidence="1 2">
    <name type="scientific">Mycolicibacterium frederiksbergense</name>
    <dbReference type="NCBI Taxonomy" id="117567"/>
    <lineage>
        <taxon>Bacteria</taxon>
        <taxon>Bacillati</taxon>
        <taxon>Actinomycetota</taxon>
        <taxon>Actinomycetes</taxon>
        <taxon>Mycobacteriales</taxon>
        <taxon>Mycobacteriaceae</taxon>
        <taxon>Mycolicibacterium</taxon>
    </lineage>
</organism>
<comment type="caution">
    <text evidence="1">The sequence shown here is derived from an EMBL/GenBank/DDBJ whole genome shotgun (WGS) entry which is preliminary data.</text>
</comment>
<gene>
    <name evidence="1" type="ORF">M2272_005882</name>
</gene>
<proteinExistence type="predicted"/>